<dbReference type="EMBL" id="CDMZ01003328">
    <property type="protein sequence ID" value="CEM45966.1"/>
    <property type="molecule type" value="Genomic_DNA"/>
</dbReference>
<gene>
    <name evidence="2" type="ORF">Cvel_29675</name>
</gene>
<dbReference type="VEuPathDB" id="CryptoDB:Cvel_29675"/>
<feature type="region of interest" description="Disordered" evidence="1">
    <location>
        <begin position="115"/>
        <end position="164"/>
    </location>
</feature>
<protein>
    <submittedName>
        <fullName evidence="2">Uncharacterized protein</fullName>
    </submittedName>
</protein>
<proteinExistence type="predicted"/>
<dbReference type="AlphaFoldDB" id="A0A0G4HP97"/>
<feature type="compositionally biased region" description="Basic and acidic residues" evidence="1">
    <location>
        <begin position="150"/>
        <end position="164"/>
    </location>
</feature>
<sequence length="271" mass="30479">MRVLREKDKRRTKPCGACREIEMVDLPEDVTERDVSNYLCQLERGELKIAFDSIMDIKLRNTFRRGRVADITLANTILSDFVMEYSDLPPTPPRFPEALFDWHHPFMPCRCMEEQGLEPPSRRDDYSCFAPRESSVNPRQTPRKGPATHDTPDQEGKREMQEEKELQIALSLSLMSLNETVSGAASSSSAAAVASSSASSASATPPNNPESSEQPSLSLTDEDMELLRAIKASEESFESKEDFRPLFQGRSDLAEDLELFRALRESEAEAL</sequence>
<organism evidence="2">
    <name type="scientific">Chromera velia CCMP2878</name>
    <dbReference type="NCBI Taxonomy" id="1169474"/>
    <lineage>
        <taxon>Eukaryota</taxon>
        <taxon>Sar</taxon>
        <taxon>Alveolata</taxon>
        <taxon>Colpodellida</taxon>
        <taxon>Chromeraceae</taxon>
        <taxon>Chromera</taxon>
    </lineage>
</organism>
<reference evidence="2" key="1">
    <citation type="submission" date="2014-11" db="EMBL/GenBank/DDBJ databases">
        <authorList>
            <person name="Otto D Thomas"/>
            <person name="Naeem Raeece"/>
        </authorList>
    </citation>
    <scope>NUCLEOTIDE SEQUENCE</scope>
</reference>
<name>A0A0G4HP97_9ALVE</name>
<accession>A0A0G4HP97</accession>
<evidence type="ECO:0000256" key="1">
    <source>
        <dbReference type="SAM" id="MobiDB-lite"/>
    </source>
</evidence>
<evidence type="ECO:0000313" key="2">
    <source>
        <dbReference type="EMBL" id="CEM45966.1"/>
    </source>
</evidence>
<feature type="compositionally biased region" description="Low complexity" evidence="1">
    <location>
        <begin position="198"/>
        <end position="219"/>
    </location>
</feature>
<feature type="region of interest" description="Disordered" evidence="1">
    <location>
        <begin position="198"/>
        <end position="224"/>
    </location>
</feature>